<accession>A0ACD4NIH5</accession>
<dbReference type="EMBL" id="CP113520">
    <property type="protein sequence ID" value="WAJ26623.1"/>
    <property type="molecule type" value="Genomic_DNA"/>
</dbReference>
<organism evidence="1 2">
    <name type="scientific">Antarcticirhabdus aurantiaca</name>
    <dbReference type="NCBI Taxonomy" id="2606717"/>
    <lineage>
        <taxon>Bacteria</taxon>
        <taxon>Pseudomonadati</taxon>
        <taxon>Pseudomonadota</taxon>
        <taxon>Alphaproteobacteria</taxon>
        <taxon>Hyphomicrobiales</taxon>
        <taxon>Aurantimonadaceae</taxon>
        <taxon>Antarcticirhabdus</taxon>
    </lineage>
</organism>
<dbReference type="Proteomes" id="UP001163223">
    <property type="component" value="Chromosome"/>
</dbReference>
<protein>
    <submittedName>
        <fullName evidence="1">Alpha/beta hydrolase</fullName>
    </submittedName>
</protein>
<sequence length="315" mass="33271">MPTAAPFPDLPPDTGYSPFAFNSADGLRLAGRDYPGRADAGLTGLPLVCLPGLTRNSRDFHAFALAIRALQPHRRVVCFDYRGRGASQRAADAATYVLPVEAGDVVAGLDRLGIGRAIVVGTSRGALITHLLAASHPHLIAGAVMNDAGPKLEIEGLLAIKAYVGATPVLPDWDAALAAIDRINGADFPALTRADRQRMAWAIFRAAPDGTGILADYDPRLADGLRAISADNPLPELWPLFDALGNVPILAIRGEHSRLFSDHTLRAMAARHPDLVAVTVPGQGHAPLLETAELPKAIGRFADKVDATPPPRTDA</sequence>
<name>A0ACD4NIH5_9HYPH</name>
<evidence type="ECO:0000313" key="1">
    <source>
        <dbReference type="EMBL" id="WAJ26623.1"/>
    </source>
</evidence>
<reference evidence="1" key="1">
    <citation type="submission" date="2022-11" db="EMBL/GenBank/DDBJ databases">
        <title>beta-Carotene-producing bacterium, Jeongeuplla avenae sp. nov., alleviates the salt stress of Arabidopsis seedlings.</title>
        <authorList>
            <person name="Jiang L."/>
            <person name="Lee J."/>
        </authorList>
    </citation>
    <scope>NUCLEOTIDE SEQUENCE</scope>
    <source>
        <strain evidence="1">DY_R2A_6</strain>
    </source>
</reference>
<keyword evidence="2" id="KW-1185">Reference proteome</keyword>
<evidence type="ECO:0000313" key="2">
    <source>
        <dbReference type="Proteomes" id="UP001163223"/>
    </source>
</evidence>
<gene>
    <name evidence="1" type="ORF">OXU80_17310</name>
</gene>
<proteinExistence type="predicted"/>
<keyword evidence="1" id="KW-0378">Hydrolase</keyword>